<dbReference type="Proteomes" id="UP000193577">
    <property type="component" value="Unassembled WGS sequence"/>
</dbReference>
<evidence type="ECO:0008006" key="3">
    <source>
        <dbReference type="Google" id="ProtNLM"/>
    </source>
</evidence>
<gene>
    <name evidence="1" type="ORF">B8W67_14620</name>
</gene>
<dbReference type="AlphaFoldDB" id="A0AA91SQV6"/>
<proteinExistence type="predicted"/>
<keyword evidence="2" id="KW-1185">Reference proteome</keyword>
<accession>A0AA91SQV6</accession>
<dbReference type="SUPFAM" id="SSF54427">
    <property type="entry name" value="NTF2-like"/>
    <property type="match status" value="1"/>
</dbReference>
<comment type="caution">
    <text evidence="1">The sequence shown here is derived from an EMBL/GenBank/DDBJ whole genome shotgun (WGS) entry which is preliminary data.</text>
</comment>
<reference evidence="1 2" key="1">
    <citation type="submission" date="2017-04" db="EMBL/GenBank/DDBJ databases">
        <title>The new phylogeny of genus Mycobacterium.</title>
        <authorList>
            <person name="Tortoli E."/>
            <person name="Trovato A."/>
            <person name="Cirillo D.M."/>
        </authorList>
    </citation>
    <scope>NUCLEOTIDE SEQUENCE [LARGE SCALE GENOMIC DNA]</scope>
    <source>
        <strain evidence="1 2">KCTC 19819</strain>
    </source>
</reference>
<sequence length="120" mass="12905">MTTSEMATVLAWHDALAAQELTTLESLSSEGIEVAQPHAAGQGHRALREWAKSVEIITQLGRMYIHDGVVVTELIPDDPDAPVQAAAFQVVDDQVTSVFRHPDLASALEATGLTEADRTD</sequence>
<dbReference type="EMBL" id="NCXO01000034">
    <property type="protein sequence ID" value="OSC32724.1"/>
    <property type="molecule type" value="Genomic_DNA"/>
</dbReference>
<dbReference type="RefSeq" id="WP_069390689.1">
    <property type="nucleotide sequence ID" value="NZ_AP022594.1"/>
</dbReference>
<evidence type="ECO:0000313" key="2">
    <source>
        <dbReference type="Proteomes" id="UP000193577"/>
    </source>
</evidence>
<organism evidence="1 2">
    <name type="scientific">Mycolicibacillus koreensis</name>
    <dbReference type="NCBI Taxonomy" id="1069220"/>
    <lineage>
        <taxon>Bacteria</taxon>
        <taxon>Bacillati</taxon>
        <taxon>Actinomycetota</taxon>
        <taxon>Actinomycetes</taxon>
        <taxon>Mycobacteriales</taxon>
        <taxon>Mycobacteriaceae</taxon>
        <taxon>Mycolicibacillus</taxon>
    </lineage>
</organism>
<name>A0AA91SQV6_9MYCO</name>
<evidence type="ECO:0000313" key="1">
    <source>
        <dbReference type="EMBL" id="OSC32724.1"/>
    </source>
</evidence>
<dbReference type="InterPro" id="IPR032710">
    <property type="entry name" value="NTF2-like_dom_sf"/>
</dbReference>
<protein>
    <recommendedName>
        <fullName evidence="3">Nuclear transport factor 2 family protein</fullName>
    </recommendedName>
</protein>